<gene>
    <name evidence="2" type="ORF">M3N55_15890</name>
</gene>
<dbReference type="EMBL" id="JALZWP010000029">
    <property type="protein sequence ID" value="MCL1630201.1"/>
    <property type="molecule type" value="Genomic_DNA"/>
</dbReference>
<dbReference type="InterPro" id="IPR011852">
    <property type="entry name" value="TRAP_TAXI"/>
</dbReference>
<dbReference type="Pfam" id="PF16868">
    <property type="entry name" value="NMT1_3"/>
    <property type="match status" value="1"/>
</dbReference>
<sequence length="319" mass="33621">MTDLYKPRFKTKAFALALMTGTALASAPALAETMRFVTSNTGGTFYPIGVAISQVLSENGISVSAEPGGGNSNPISVSQGDAELGFTFAPSFGMAMAGQEPFPAPLQNIRALGYTHLNYTQIAVTLESEITSIPELAGQPFASQGLSAGSSTFFRIALDAYGMTEDDMDIVVRGGPAQGANMVRDRNAVGFHATSGMPSGTFTEAFQSVPMRLLPIEDDAYATISAEYPTFAQAVIPAGTYPGLSEDVQTISTGAVILVRDDMDEELAYEIVRIIAENTARLAPMHGALTDLTPELMASVAGIPLHPGAERYYTEAGLR</sequence>
<protein>
    <submittedName>
        <fullName evidence="2">TAXI family TRAP transporter solute-binding subunit</fullName>
    </submittedName>
</protein>
<dbReference type="RefSeq" id="WP_249060859.1">
    <property type="nucleotide sequence ID" value="NZ_JALZWP010000029.1"/>
</dbReference>
<evidence type="ECO:0000313" key="2">
    <source>
        <dbReference type="EMBL" id="MCL1630201.1"/>
    </source>
</evidence>
<keyword evidence="1" id="KW-0732">Signal</keyword>
<feature type="chain" id="PRO_5045955985" evidence="1">
    <location>
        <begin position="32"/>
        <end position="319"/>
    </location>
</feature>
<dbReference type="Gene3D" id="3.40.190.10">
    <property type="entry name" value="Periplasmic binding protein-like II"/>
    <property type="match status" value="2"/>
</dbReference>
<dbReference type="Proteomes" id="UP001202550">
    <property type="component" value="Unassembled WGS sequence"/>
</dbReference>
<evidence type="ECO:0000256" key="1">
    <source>
        <dbReference type="SAM" id="SignalP"/>
    </source>
</evidence>
<dbReference type="CDD" id="cd13520">
    <property type="entry name" value="PBP2_TAXI_TRAP"/>
    <property type="match status" value="1"/>
</dbReference>
<feature type="signal peptide" evidence="1">
    <location>
        <begin position="1"/>
        <end position="31"/>
    </location>
</feature>
<evidence type="ECO:0000313" key="3">
    <source>
        <dbReference type="Proteomes" id="UP001202550"/>
    </source>
</evidence>
<reference evidence="2 3" key="1">
    <citation type="submission" date="2022-05" db="EMBL/GenBank/DDBJ databases">
        <title>Seasonal and diel survey of microbial diversity of the Tyrrhenian coast.</title>
        <authorList>
            <person name="Gattoni G."/>
            <person name="Corral P."/>
        </authorList>
    </citation>
    <scope>NUCLEOTIDE SEQUENCE [LARGE SCALE GENOMIC DNA]</scope>
    <source>
        <strain evidence="2 3">V10</strain>
    </source>
</reference>
<dbReference type="PANTHER" id="PTHR42941">
    <property type="entry name" value="SLL1037 PROTEIN"/>
    <property type="match status" value="1"/>
</dbReference>
<comment type="caution">
    <text evidence="2">The sequence shown here is derived from an EMBL/GenBank/DDBJ whole genome shotgun (WGS) entry which is preliminary data.</text>
</comment>
<dbReference type="PANTHER" id="PTHR42941:SF1">
    <property type="entry name" value="SLL1037 PROTEIN"/>
    <property type="match status" value="1"/>
</dbReference>
<dbReference type="NCBIfam" id="TIGR02122">
    <property type="entry name" value="TRAP_TAXI"/>
    <property type="match status" value="1"/>
</dbReference>
<accession>A0ABT0M5S0</accession>
<proteinExistence type="predicted"/>
<organism evidence="2 3">
    <name type="scientific">Roseinatronobacter domitianus</name>
    <dbReference type="NCBI Taxonomy" id="2940293"/>
    <lineage>
        <taxon>Bacteria</taxon>
        <taxon>Pseudomonadati</taxon>
        <taxon>Pseudomonadota</taxon>
        <taxon>Alphaproteobacteria</taxon>
        <taxon>Rhodobacterales</taxon>
        <taxon>Paracoccaceae</taxon>
        <taxon>Roseinatronobacter</taxon>
    </lineage>
</organism>
<name>A0ABT0M5S0_9RHOB</name>
<dbReference type="SUPFAM" id="SSF53850">
    <property type="entry name" value="Periplasmic binding protein-like II"/>
    <property type="match status" value="1"/>
</dbReference>
<keyword evidence="3" id="KW-1185">Reference proteome</keyword>